<dbReference type="Proteomes" id="UP000253727">
    <property type="component" value="Unassembled WGS sequence"/>
</dbReference>
<organism evidence="1 2">
    <name type="scientific">Alteripontixanthobacter maritimus</name>
    <dbReference type="NCBI Taxonomy" id="2161824"/>
    <lineage>
        <taxon>Bacteria</taxon>
        <taxon>Pseudomonadati</taxon>
        <taxon>Pseudomonadota</taxon>
        <taxon>Alphaproteobacteria</taxon>
        <taxon>Sphingomonadales</taxon>
        <taxon>Erythrobacteraceae</taxon>
        <taxon>Alteripontixanthobacter</taxon>
    </lineage>
</organism>
<dbReference type="AlphaFoldDB" id="A0A369Q843"/>
<dbReference type="EMBL" id="QBKA01000002">
    <property type="protein sequence ID" value="RDC60632.1"/>
    <property type="molecule type" value="Genomic_DNA"/>
</dbReference>
<reference evidence="1 2" key="1">
    <citation type="submission" date="2018-04" db="EMBL/GenBank/DDBJ databases">
        <title>Altererythrobacter sp. HME9302 genome sequencing and assembly.</title>
        <authorList>
            <person name="Kang H."/>
            <person name="Kim H."/>
            <person name="Joh K."/>
        </authorList>
    </citation>
    <scope>NUCLEOTIDE SEQUENCE [LARGE SCALE GENOMIC DNA]</scope>
    <source>
        <strain evidence="1 2">HME9302</strain>
    </source>
</reference>
<name>A0A369Q843_9SPHN</name>
<sequence length="390" mass="41413">MNDTGNARANGPIGYFVHHQGRGHAERAAAIANALADTRKVQLFCARDDIFPDLDDRIGLSVIPSLFEADDNASPVPPALANAETPDTLHCAPVGWLSITHATGAIMQWFVEASPALFITDVSAELAQLARIASVPHMAVLQHGERDDPGHIAAYRGAMALFAPYARSLEQADRPGWMTRKTIYAPGIGVDCASLPERDVARAKLGIPADIDLVIVIGGGGGTGLPSAPLTLGARDEPDSQWVTLGKMQTEWHETPPGNLRHLGWVDNPQDWIAAADRLVSSCGNTTVHMAAAAGKPWVVVPEWRYFAEQSAKAEALDTAGVAAMARQWPGSAAAWRKLWHAAAALDPAEQKVLVDPNAAPRAAKAVDTLVNRLWSPTANDSVLTSGVSA</sequence>
<dbReference type="GO" id="GO:0016757">
    <property type="term" value="F:glycosyltransferase activity"/>
    <property type="evidence" value="ECO:0007669"/>
    <property type="project" value="TreeGrafter"/>
</dbReference>
<dbReference type="PANTHER" id="PTHR21015:SF22">
    <property type="entry name" value="GLYCOSYLTRANSFERASE"/>
    <property type="match status" value="1"/>
</dbReference>
<evidence type="ECO:0000313" key="1">
    <source>
        <dbReference type="EMBL" id="RDC60632.1"/>
    </source>
</evidence>
<dbReference type="OrthoDB" id="9809594at2"/>
<dbReference type="SUPFAM" id="SSF53756">
    <property type="entry name" value="UDP-Glycosyltransferase/glycogen phosphorylase"/>
    <property type="match status" value="1"/>
</dbReference>
<gene>
    <name evidence="1" type="ORF">HME9302_01846</name>
</gene>
<evidence type="ECO:0008006" key="3">
    <source>
        <dbReference type="Google" id="ProtNLM"/>
    </source>
</evidence>
<dbReference type="PANTHER" id="PTHR21015">
    <property type="entry name" value="UDP-N-ACETYLGLUCOSAMINE--N-ACETYLMURAMYL-(PENTAPEPTIDE) PYROPHOSPHORYL-UNDECAPRENOL N-ACETYLGLUCOSAMINE TRANSFERASE 1"/>
    <property type="match status" value="1"/>
</dbReference>
<keyword evidence="2" id="KW-1185">Reference proteome</keyword>
<dbReference type="Gene3D" id="3.40.50.2000">
    <property type="entry name" value="Glycogen Phosphorylase B"/>
    <property type="match status" value="1"/>
</dbReference>
<evidence type="ECO:0000313" key="2">
    <source>
        <dbReference type="Proteomes" id="UP000253727"/>
    </source>
</evidence>
<protein>
    <recommendedName>
        <fullName evidence="3">Glycosyl transferase family 28 C-terminal domain-containing protein</fullName>
    </recommendedName>
</protein>
<accession>A0A369Q843</accession>
<dbReference type="RefSeq" id="WP_115366759.1">
    <property type="nucleotide sequence ID" value="NZ_QBKA01000002.1"/>
</dbReference>
<comment type="caution">
    <text evidence="1">The sequence shown here is derived from an EMBL/GenBank/DDBJ whole genome shotgun (WGS) entry which is preliminary data.</text>
</comment>
<proteinExistence type="predicted"/>